<dbReference type="EMBL" id="BRPK01000016">
    <property type="protein sequence ID" value="GLB44341.1"/>
    <property type="molecule type" value="Genomic_DNA"/>
</dbReference>
<organism evidence="2 3">
    <name type="scientific">Lyophyllum shimeji</name>
    <name type="common">Hon-shimeji</name>
    <name type="synonym">Tricholoma shimeji</name>
    <dbReference type="NCBI Taxonomy" id="47721"/>
    <lineage>
        <taxon>Eukaryota</taxon>
        <taxon>Fungi</taxon>
        <taxon>Dikarya</taxon>
        <taxon>Basidiomycota</taxon>
        <taxon>Agaricomycotina</taxon>
        <taxon>Agaricomycetes</taxon>
        <taxon>Agaricomycetidae</taxon>
        <taxon>Agaricales</taxon>
        <taxon>Tricholomatineae</taxon>
        <taxon>Lyophyllaceae</taxon>
        <taxon>Lyophyllum</taxon>
    </lineage>
</organism>
<proteinExistence type="predicted"/>
<keyword evidence="3" id="KW-1185">Reference proteome</keyword>
<comment type="caution">
    <text evidence="2">The sequence shown here is derived from an EMBL/GenBank/DDBJ whole genome shotgun (WGS) entry which is preliminary data.</text>
</comment>
<reference evidence="2" key="1">
    <citation type="submission" date="2022-07" db="EMBL/GenBank/DDBJ databases">
        <title>The genome of Lyophyllum shimeji provides insight into the initial evolution of ectomycorrhizal fungal genome.</title>
        <authorList>
            <person name="Kobayashi Y."/>
            <person name="Shibata T."/>
            <person name="Hirakawa H."/>
            <person name="Shigenobu S."/>
            <person name="Nishiyama T."/>
            <person name="Yamada A."/>
            <person name="Hasebe M."/>
            <person name="Kawaguchi M."/>
        </authorList>
    </citation>
    <scope>NUCLEOTIDE SEQUENCE</scope>
    <source>
        <strain evidence="2">AT787</strain>
    </source>
</reference>
<feature type="region of interest" description="Disordered" evidence="1">
    <location>
        <begin position="115"/>
        <end position="145"/>
    </location>
</feature>
<dbReference type="AlphaFoldDB" id="A0A9P3Q074"/>
<protein>
    <submittedName>
        <fullName evidence="2">Uncharacterized protein</fullName>
    </submittedName>
</protein>
<dbReference type="Proteomes" id="UP001063166">
    <property type="component" value="Unassembled WGS sequence"/>
</dbReference>
<evidence type="ECO:0000313" key="3">
    <source>
        <dbReference type="Proteomes" id="UP001063166"/>
    </source>
</evidence>
<evidence type="ECO:0000256" key="1">
    <source>
        <dbReference type="SAM" id="MobiDB-lite"/>
    </source>
</evidence>
<evidence type="ECO:0000313" key="2">
    <source>
        <dbReference type="EMBL" id="GLB44341.1"/>
    </source>
</evidence>
<gene>
    <name evidence="2" type="ORF">LshimejAT787_1602710</name>
</gene>
<sequence length="145" mass="15919">MLSKERHVAKGHVVLNENAKAHEHILHQIHDAVRPALDEASIVEQDSTPAVPLVPQVLRQLSEAIAQRQFFAPVVTNHLEDKLGSGPMIKGLPSGTLGGTERHCKTCTCNVEDKVDDRSTDYLEDEPDLSSGTHRTLPPSKRPLP</sequence>
<name>A0A9P3Q074_LYOSH</name>
<accession>A0A9P3Q074</accession>